<dbReference type="PROSITE" id="PS50918">
    <property type="entry name" value="WWE"/>
    <property type="match status" value="1"/>
</dbReference>
<proteinExistence type="predicted"/>
<sequence length="219" mass="25409">MTCYYYNSTQTSKSSVSYEEEALYWYQYNTRGVWNTLAYEFTVKLEQVFRTSSSSLVEIPTKSARLFFDLKKMLFWSDKTKGNYVLRRVQVSKEKERKTTAMIECRLNGELHIKDQGYVVRFQSFHNPPKSKTKTKTKTKKNVIVDYVCDPNDPIFDPKKGIPSLGEVEFELKLRDNYITGDKGSDPSDFIAFRLKKVSLTILDGVIIYFSQTTLTGIV</sequence>
<reference evidence="2 3" key="1">
    <citation type="journal article" date="2013" name="Curr. Biol.">
        <title>The Genome of the Foraminiferan Reticulomyxa filosa.</title>
        <authorList>
            <person name="Glockner G."/>
            <person name="Hulsmann N."/>
            <person name="Schleicher M."/>
            <person name="Noegel A.A."/>
            <person name="Eichinger L."/>
            <person name="Gallinger C."/>
            <person name="Pawlowski J."/>
            <person name="Sierra R."/>
            <person name="Euteneuer U."/>
            <person name="Pillet L."/>
            <person name="Moustafa A."/>
            <person name="Platzer M."/>
            <person name="Groth M."/>
            <person name="Szafranski K."/>
            <person name="Schliwa M."/>
        </authorList>
    </citation>
    <scope>NUCLEOTIDE SEQUENCE [LARGE SCALE GENOMIC DNA]</scope>
</reference>
<dbReference type="InterPro" id="IPR004170">
    <property type="entry name" value="WWE_dom"/>
</dbReference>
<organism evidence="2 3">
    <name type="scientific">Reticulomyxa filosa</name>
    <dbReference type="NCBI Taxonomy" id="46433"/>
    <lineage>
        <taxon>Eukaryota</taxon>
        <taxon>Sar</taxon>
        <taxon>Rhizaria</taxon>
        <taxon>Retaria</taxon>
        <taxon>Foraminifera</taxon>
        <taxon>Monothalamids</taxon>
        <taxon>Reticulomyxidae</taxon>
        <taxon>Reticulomyxa</taxon>
    </lineage>
</organism>
<gene>
    <name evidence="2" type="ORF">RFI_07292</name>
</gene>
<comment type="caution">
    <text evidence="2">The sequence shown here is derived from an EMBL/GenBank/DDBJ whole genome shotgun (WGS) entry which is preliminary data.</text>
</comment>
<evidence type="ECO:0000259" key="1">
    <source>
        <dbReference type="PROSITE" id="PS50918"/>
    </source>
</evidence>
<dbReference type="Proteomes" id="UP000023152">
    <property type="component" value="Unassembled WGS sequence"/>
</dbReference>
<feature type="domain" description="WWE" evidence="1">
    <location>
        <begin position="11"/>
        <end position="91"/>
    </location>
</feature>
<dbReference type="EMBL" id="ASPP01005826">
    <property type="protein sequence ID" value="ETO29828.1"/>
    <property type="molecule type" value="Genomic_DNA"/>
</dbReference>
<accession>X6NVB3</accession>
<keyword evidence="3" id="KW-1185">Reference proteome</keyword>
<dbReference type="AlphaFoldDB" id="X6NVB3"/>
<evidence type="ECO:0000313" key="2">
    <source>
        <dbReference type="EMBL" id="ETO29828.1"/>
    </source>
</evidence>
<protein>
    <recommendedName>
        <fullName evidence="1">WWE domain-containing protein</fullName>
    </recommendedName>
</protein>
<evidence type="ECO:0000313" key="3">
    <source>
        <dbReference type="Proteomes" id="UP000023152"/>
    </source>
</evidence>
<feature type="non-terminal residue" evidence="2">
    <location>
        <position position="219"/>
    </location>
</feature>
<name>X6NVB3_RETFI</name>